<evidence type="ECO:0000313" key="4">
    <source>
        <dbReference type="Proteomes" id="UP000294844"/>
    </source>
</evidence>
<dbReference type="Proteomes" id="UP000295685">
    <property type="component" value="Unassembled WGS sequence"/>
</dbReference>
<keyword evidence="4" id="KW-1185">Reference proteome</keyword>
<proteinExistence type="predicted"/>
<dbReference type="EMBL" id="PECK01000002">
    <property type="protein sequence ID" value="TDZ97144.1"/>
    <property type="molecule type" value="Genomic_DNA"/>
</dbReference>
<evidence type="ECO:0000313" key="5">
    <source>
        <dbReference type="Proteomes" id="UP000295685"/>
    </source>
</evidence>
<accession>A0A4R8SJ11</accession>
<reference evidence="4 5" key="1">
    <citation type="journal article" date="2019" name="Sci. Rep.">
        <title>Extended insight into the Mycobacterium chelonae-abscessus complex through whole genome sequencing of Mycobacterium salmoniphilum outbreak and Mycobacterium salmoniphilum-like strains.</title>
        <authorList>
            <person name="Behra P.R.K."/>
            <person name="Das S."/>
            <person name="Pettersson B.M.F."/>
            <person name="Shirreff L."/>
            <person name="DuCote T."/>
            <person name="Jacobsson K.G."/>
            <person name="Ennis D.G."/>
            <person name="Kirsebom L.A."/>
        </authorList>
    </citation>
    <scope>NUCLEOTIDE SEQUENCE [LARGE SCALE GENOMIC DNA]</scope>
    <source>
        <strain evidence="3 4">CCUG 60883</strain>
        <strain evidence="2 5">CCUG 60885</strain>
    </source>
</reference>
<dbReference type="EMBL" id="PECM01000010">
    <property type="protein sequence ID" value="TEA01375.1"/>
    <property type="molecule type" value="Genomic_DNA"/>
</dbReference>
<evidence type="ECO:0000313" key="2">
    <source>
        <dbReference type="EMBL" id="TDZ97144.1"/>
    </source>
</evidence>
<name>A0A4R8SJ11_9MYCO</name>
<feature type="chain" id="PRO_5039269713" evidence="1">
    <location>
        <begin position="34"/>
        <end position="208"/>
    </location>
</feature>
<evidence type="ECO:0000256" key="1">
    <source>
        <dbReference type="SAM" id="SignalP"/>
    </source>
</evidence>
<sequence precursor="true">MLAVDNRRMASNWRSRAGVALAGMTIAAGLALAAPAGADPGQGASLPVFVPYPSDWSPDTSVFPFNMWQNRATDEQFTALRESCQWFNAQYGTLMGSVYGFQNYLRDHRDVWAASGSDTVGNVVTANLDQSAAFLDPRVHTLYITNYPDQSQYSPLYNGDSFYHLWFQFTQISDKMKQQLPSGVINANIATATVYGNTIRDSGICNGA</sequence>
<organism evidence="2 5">
    <name type="scientific">Mycobacteroides salmoniphilum</name>
    <dbReference type="NCBI Taxonomy" id="404941"/>
    <lineage>
        <taxon>Bacteria</taxon>
        <taxon>Bacillati</taxon>
        <taxon>Actinomycetota</taxon>
        <taxon>Actinomycetes</taxon>
        <taxon>Mycobacteriales</taxon>
        <taxon>Mycobacteriaceae</taxon>
        <taxon>Mycobacteroides</taxon>
    </lineage>
</organism>
<comment type="caution">
    <text evidence="2">The sequence shown here is derived from an EMBL/GenBank/DDBJ whole genome shotgun (WGS) entry which is preliminary data.</text>
</comment>
<gene>
    <name evidence="3" type="ORF">CCUG60883_03905</name>
    <name evidence="2" type="ORF">CCUG60885_00684</name>
</gene>
<evidence type="ECO:0000313" key="3">
    <source>
        <dbReference type="EMBL" id="TEA01375.1"/>
    </source>
</evidence>
<dbReference type="AlphaFoldDB" id="A0A4R8SJ11"/>
<keyword evidence="1" id="KW-0732">Signal</keyword>
<protein>
    <submittedName>
        <fullName evidence="2">Uncharacterized protein</fullName>
    </submittedName>
</protein>
<dbReference type="Proteomes" id="UP000294844">
    <property type="component" value="Unassembled WGS sequence"/>
</dbReference>
<feature type="signal peptide" evidence="1">
    <location>
        <begin position="1"/>
        <end position="33"/>
    </location>
</feature>